<protein>
    <submittedName>
        <fullName evidence="2">Uncharacterized protein</fullName>
    </submittedName>
</protein>
<dbReference type="EMBL" id="AKWN02000084">
    <property type="protein sequence ID" value="EMP08933.1"/>
    <property type="molecule type" value="Genomic_DNA"/>
</dbReference>
<keyword evidence="1" id="KW-1133">Transmembrane helix</keyword>
<sequence length="61" mass="7428">MSLISLNFYNIFFGLFDSEIFTKTIFGSFLFLEMDFIDCRKSYKIFLFKIFLKELRLKSFL</sequence>
<organism evidence="2 3">
    <name type="scientific">Leptospira interrogans serovar Pyrogenes str. 200701872</name>
    <dbReference type="NCBI Taxonomy" id="1193029"/>
    <lineage>
        <taxon>Bacteria</taxon>
        <taxon>Pseudomonadati</taxon>
        <taxon>Spirochaetota</taxon>
        <taxon>Spirochaetia</taxon>
        <taxon>Leptospirales</taxon>
        <taxon>Leptospiraceae</taxon>
        <taxon>Leptospira</taxon>
    </lineage>
</organism>
<dbReference type="BioCyc" id="LINT1193029:G11R4-751-MONOMER"/>
<dbReference type="AlphaFoldDB" id="M6ZR51"/>
<keyword evidence="1" id="KW-0472">Membrane</keyword>
<proteinExistence type="predicted"/>
<dbReference type="Proteomes" id="UP000012117">
    <property type="component" value="Unassembled WGS sequence"/>
</dbReference>
<keyword evidence="1" id="KW-0812">Transmembrane</keyword>
<evidence type="ECO:0000256" key="1">
    <source>
        <dbReference type="SAM" id="Phobius"/>
    </source>
</evidence>
<evidence type="ECO:0000313" key="3">
    <source>
        <dbReference type="Proteomes" id="UP000012117"/>
    </source>
</evidence>
<reference evidence="2 3" key="1">
    <citation type="submission" date="2013-01" db="EMBL/GenBank/DDBJ databases">
        <authorList>
            <person name="Harkins D.M."/>
            <person name="Durkin A.S."/>
            <person name="Brinkac L.M."/>
            <person name="Haft D.H."/>
            <person name="Selengut J.D."/>
            <person name="Sanka R."/>
            <person name="DePew J."/>
            <person name="Purushe J."/>
            <person name="Picardeau M."/>
            <person name="Werts C."/>
            <person name="Goarant C."/>
            <person name="Vinetz J.M."/>
            <person name="Sutton G.G."/>
            <person name="Nierman W.C."/>
            <person name="Fouts D.E."/>
        </authorList>
    </citation>
    <scope>NUCLEOTIDE SEQUENCE [LARGE SCALE GENOMIC DNA]</scope>
    <source>
        <strain evidence="2 3">200701872</strain>
    </source>
</reference>
<evidence type="ECO:0000313" key="2">
    <source>
        <dbReference type="EMBL" id="EMP08933.1"/>
    </source>
</evidence>
<name>M6ZR51_LEPIR</name>
<accession>M6ZR51</accession>
<comment type="caution">
    <text evidence="2">The sequence shown here is derived from an EMBL/GenBank/DDBJ whole genome shotgun (WGS) entry which is preliminary data.</text>
</comment>
<gene>
    <name evidence="2" type="ORF">LEP1GSC124_3562</name>
</gene>
<feature type="transmembrane region" description="Helical" evidence="1">
    <location>
        <begin position="20"/>
        <end position="37"/>
    </location>
</feature>